<dbReference type="InterPro" id="IPR032710">
    <property type="entry name" value="NTF2-like_dom_sf"/>
</dbReference>
<sequence>MSALWRALSNDPGASADAAALRQLFHEDAVIFGGRYKDGQPAVRRSAVADFLEANQRVNEKGFYECEVHRVVQAYDRFAVAYSVVESRTDKAAKAADFVGVNSIQLYKDGARWKILSLYYHVEKHGLPIPLGSGRSGQCIA</sequence>
<accession>A0A161HIU0</accession>
<gene>
    <name evidence="1" type="ORF">I596_343</name>
</gene>
<dbReference type="Proteomes" id="UP000076830">
    <property type="component" value="Chromosome"/>
</dbReference>
<dbReference type="AlphaFoldDB" id="A0A161HIU0"/>
<dbReference type="Gene3D" id="3.10.450.50">
    <property type="match status" value="1"/>
</dbReference>
<evidence type="ECO:0008006" key="3">
    <source>
        <dbReference type="Google" id="ProtNLM"/>
    </source>
</evidence>
<evidence type="ECO:0000313" key="1">
    <source>
        <dbReference type="EMBL" id="ANB16380.1"/>
    </source>
</evidence>
<keyword evidence="2" id="KW-1185">Reference proteome</keyword>
<reference evidence="1 2" key="1">
    <citation type="submission" date="2016-04" db="EMBL/GenBank/DDBJ databases">
        <title>Complete genome sequence of Dokdonella koreensis DS-123T.</title>
        <authorList>
            <person name="Kim J.F."/>
            <person name="Lee H."/>
            <person name="Kwak M.-J."/>
        </authorList>
    </citation>
    <scope>NUCLEOTIDE SEQUENCE [LARGE SCALE GENOMIC DNA]</scope>
    <source>
        <strain evidence="1 2">DS-123</strain>
    </source>
</reference>
<dbReference type="STRING" id="1300342.I596_343"/>
<proteinExistence type="predicted"/>
<dbReference type="EMBL" id="CP015249">
    <property type="protein sequence ID" value="ANB16380.1"/>
    <property type="molecule type" value="Genomic_DNA"/>
</dbReference>
<name>A0A161HIU0_9GAMM</name>
<dbReference type="KEGG" id="dko:I596_343"/>
<protein>
    <recommendedName>
        <fullName evidence="3">DUF4440 domain-containing protein</fullName>
    </recommendedName>
</protein>
<organism evidence="1 2">
    <name type="scientific">Dokdonella koreensis DS-123</name>
    <dbReference type="NCBI Taxonomy" id="1300342"/>
    <lineage>
        <taxon>Bacteria</taxon>
        <taxon>Pseudomonadati</taxon>
        <taxon>Pseudomonadota</taxon>
        <taxon>Gammaproteobacteria</taxon>
        <taxon>Lysobacterales</taxon>
        <taxon>Rhodanobacteraceae</taxon>
        <taxon>Dokdonella</taxon>
    </lineage>
</organism>
<evidence type="ECO:0000313" key="2">
    <source>
        <dbReference type="Proteomes" id="UP000076830"/>
    </source>
</evidence>
<dbReference type="SUPFAM" id="SSF54427">
    <property type="entry name" value="NTF2-like"/>
    <property type="match status" value="1"/>
</dbReference>